<dbReference type="AlphaFoldDB" id="A0AAV4UZL7"/>
<accession>A0AAV4UZL7</accession>
<feature type="chain" id="PRO_5043853772" description="SMB domain-containing protein" evidence="1">
    <location>
        <begin position="23"/>
        <end position="301"/>
    </location>
</feature>
<organism evidence="2 3">
    <name type="scientific">Caerostris darwini</name>
    <dbReference type="NCBI Taxonomy" id="1538125"/>
    <lineage>
        <taxon>Eukaryota</taxon>
        <taxon>Metazoa</taxon>
        <taxon>Ecdysozoa</taxon>
        <taxon>Arthropoda</taxon>
        <taxon>Chelicerata</taxon>
        <taxon>Arachnida</taxon>
        <taxon>Araneae</taxon>
        <taxon>Araneomorphae</taxon>
        <taxon>Entelegynae</taxon>
        <taxon>Araneoidea</taxon>
        <taxon>Araneidae</taxon>
        <taxon>Caerostris</taxon>
    </lineage>
</organism>
<dbReference type="PANTHER" id="PTHR45902:SF1">
    <property type="entry name" value="LATROPHILIN RECEPTOR-LIKE PROTEIN A"/>
    <property type="match status" value="1"/>
</dbReference>
<keyword evidence="1" id="KW-0732">Signal</keyword>
<comment type="caution">
    <text evidence="2">The sequence shown here is derived from an EMBL/GenBank/DDBJ whole genome shotgun (WGS) entry which is preliminary data.</text>
</comment>
<name>A0AAV4UZL7_9ARAC</name>
<feature type="signal peptide" evidence="1">
    <location>
        <begin position="1"/>
        <end position="22"/>
    </location>
</feature>
<evidence type="ECO:0000256" key="1">
    <source>
        <dbReference type="SAM" id="SignalP"/>
    </source>
</evidence>
<sequence length="301" mass="34907">MRSIVATPILVLILFGLNIAFAEYRKLIPKCYNSCLTSGNIQPTTCFCDSKCSLIYNDCCLDAPFRTFRVNTRRTHNINCVFVHGENKDFWMVDSCKDSWTGHEHVREKCNETSTVSGESSDIIGSLPVTNPNDGWTYKNYYCALCNDEKTEELVEWRVKALCEDELVTQEDILQNLTFVEDMQQWGVWKFNNQMEWTFHECYLLFQRPHNVTNGIRHCMSGMISTCPRSWQNIATRRRCKSYVDPVRWLDGPVFRNIDCAVCHNRTRENFRCVYDVMGGTSAIMLNRAMKVDLSSSGQWL</sequence>
<protein>
    <recommendedName>
        <fullName evidence="4">SMB domain-containing protein</fullName>
    </recommendedName>
</protein>
<evidence type="ECO:0008006" key="4">
    <source>
        <dbReference type="Google" id="ProtNLM"/>
    </source>
</evidence>
<keyword evidence="3" id="KW-1185">Reference proteome</keyword>
<dbReference type="InterPro" id="IPR053231">
    <property type="entry name" value="GPCR_LN-TM7"/>
</dbReference>
<evidence type="ECO:0000313" key="3">
    <source>
        <dbReference type="Proteomes" id="UP001054837"/>
    </source>
</evidence>
<dbReference type="EMBL" id="BPLQ01012162">
    <property type="protein sequence ID" value="GIY63140.1"/>
    <property type="molecule type" value="Genomic_DNA"/>
</dbReference>
<proteinExistence type="predicted"/>
<evidence type="ECO:0000313" key="2">
    <source>
        <dbReference type="EMBL" id="GIY63140.1"/>
    </source>
</evidence>
<reference evidence="2 3" key="1">
    <citation type="submission" date="2021-06" db="EMBL/GenBank/DDBJ databases">
        <title>Caerostris darwini draft genome.</title>
        <authorList>
            <person name="Kono N."/>
            <person name="Arakawa K."/>
        </authorList>
    </citation>
    <scope>NUCLEOTIDE SEQUENCE [LARGE SCALE GENOMIC DNA]</scope>
</reference>
<dbReference type="Proteomes" id="UP001054837">
    <property type="component" value="Unassembled WGS sequence"/>
</dbReference>
<gene>
    <name evidence="2" type="primary">AVEN_90683_1</name>
    <name evidence="2" type="ORF">CDAR_492471</name>
</gene>
<dbReference type="PANTHER" id="PTHR45902">
    <property type="entry name" value="LATROPHILIN RECEPTOR-LIKE PROTEIN A"/>
    <property type="match status" value="1"/>
</dbReference>